<keyword evidence="1" id="KW-0472">Membrane</keyword>
<dbReference type="PANTHER" id="PTHR45036">
    <property type="entry name" value="METHYLTRANSFERASE LIKE 7B"/>
    <property type="match status" value="1"/>
</dbReference>
<dbReference type="SUPFAM" id="SSF53335">
    <property type="entry name" value="S-adenosyl-L-methionine-dependent methyltransferases"/>
    <property type="match status" value="1"/>
</dbReference>
<sequence length="301" mass="33368">MPDWATVKDVLVHLIDPWAFMSISFAHIPATVVGLIHDRKYRTLFSFSGFREALFGTFWATVGPNVKTNAEQRVIPLLQGRVKGGIVHDDVVSTPVHGTVLEVGAGSGMWADVFARFRENADDTDSADGLRNRKSTGGHITKMYGVEPNPISAKALQQRVKDIGIDDIYQVVPVGIESVDDSTAWDGKIEPGSIDCIVGILCLCSIPEPEKNIKLLYRLLKPGGHWYVYEHVKVWRGGLLLGLYQRFVNLIWPHFLGGCELCRDTEKNLRAAGPFQEVDLAQPADQPSYQVLPHKIGILTK</sequence>
<dbReference type="AlphaFoldDB" id="A0A2H2ZQT5"/>
<proteinExistence type="predicted"/>
<dbReference type="CDD" id="cd02440">
    <property type="entry name" value="AdoMet_MTases"/>
    <property type="match status" value="1"/>
</dbReference>
<name>A0A2H2ZQT5_TRIPA</name>
<gene>
    <name evidence="2" type="ORF">A9Z42_0050310</name>
</gene>
<evidence type="ECO:0000313" key="3">
    <source>
        <dbReference type="Proteomes" id="UP000219286"/>
    </source>
</evidence>
<accession>A0A2H2ZQT5</accession>
<dbReference type="InterPro" id="IPR052356">
    <property type="entry name" value="Thiol_S-MT"/>
</dbReference>
<dbReference type="PANTHER" id="PTHR45036:SF1">
    <property type="entry name" value="METHYLTRANSFERASE LIKE 7A"/>
    <property type="match status" value="1"/>
</dbReference>
<protein>
    <recommendedName>
        <fullName evidence="4">Phospholipid methyltransferase</fullName>
    </recommendedName>
</protein>
<organism evidence="2 3">
    <name type="scientific">Trichoderma parareesei</name>
    <name type="common">Filamentous fungus</name>
    <dbReference type="NCBI Taxonomy" id="858221"/>
    <lineage>
        <taxon>Eukaryota</taxon>
        <taxon>Fungi</taxon>
        <taxon>Dikarya</taxon>
        <taxon>Ascomycota</taxon>
        <taxon>Pezizomycotina</taxon>
        <taxon>Sordariomycetes</taxon>
        <taxon>Hypocreomycetidae</taxon>
        <taxon>Hypocreales</taxon>
        <taxon>Hypocreaceae</taxon>
        <taxon>Trichoderma</taxon>
    </lineage>
</organism>
<keyword evidence="1" id="KW-0812">Transmembrane</keyword>
<reference evidence="2 3" key="1">
    <citation type="journal article" date="2015" name="Genome Announc.">
        <title>Genome sequence and annotation of Trichoderma parareesei, the ancestor of the cellulase producer Trichoderma reesei.</title>
        <authorList>
            <person name="Yang D."/>
            <person name="Pomraning K."/>
            <person name="Kopchinskiy A."/>
            <person name="Karimi Aghcheh R."/>
            <person name="Atanasova L."/>
            <person name="Chenthamara K."/>
            <person name="Baker S.E."/>
            <person name="Zhang R."/>
            <person name="Shen Q."/>
            <person name="Freitag M."/>
            <person name="Kubicek C.P."/>
            <person name="Druzhinina I.S."/>
        </authorList>
    </citation>
    <scope>NUCLEOTIDE SEQUENCE [LARGE SCALE GENOMIC DNA]</scope>
    <source>
        <strain evidence="2 3">CBS 125925</strain>
    </source>
</reference>
<keyword evidence="3" id="KW-1185">Reference proteome</keyword>
<evidence type="ECO:0000256" key="1">
    <source>
        <dbReference type="SAM" id="Phobius"/>
    </source>
</evidence>
<dbReference type="InterPro" id="IPR029063">
    <property type="entry name" value="SAM-dependent_MTases_sf"/>
</dbReference>
<dbReference type="OrthoDB" id="540004at2759"/>
<evidence type="ECO:0008006" key="4">
    <source>
        <dbReference type="Google" id="ProtNLM"/>
    </source>
</evidence>
<comment type="caution">
    <text evidence="2">The sequence shown here is derived from an EMBL/GenBank/DDBJ whole genome shotgun (WGS) entry which is preliminary data.</text>
</comment>
<dbReference type="Proteomes" id="UP000219286">
    <property type="component" value="Unassembled WGS sequence"/>
</dbReference>
<feature type="transmembrane region" description="Helical" evidence="1">
    <location>
        <begin position="18"/>
        <end position="36"/>
    </location>
</feature>
<dbReference type="Gene3D" id="3.40.50.150">
    <property type="entry name" value="Vaccinia Virus protein VP39"/>
    <property type="match status" value="1"/>
</dbReference>
<dbReference type="Pfam" id="PF13489">
    <property type="entry name" value="Methyltransf_23"/>
    <property type="match status" value="1"/>
</dbReference>
<evidence type="ECO:0000313" key="2">
    <source>
        <dbReference type="EMBL" id="OTA04446.1"/>
    </source>
</evidence>
<dbReference type="EMBL" id="LFMI01000514">
    <property type="protein sequence ID" value="OTA04446.1"/>
    <property type="molecule type" value="Genomic_DNA"/>
</dbReference>
<keyword evidence="1" id="KW-1133">Transmembrane helix</keyword>